<name>A0A8J6KGT2_ELECQ</name>
<gene>
    <name evidence="2" type="ORF">GDO78_006415</name>
</gene>
<proteinExistence type="predicted"/>
<dbReference type="AlphaFoldDB" id="A0A8J6KGT2"/>
<evidence type="ECO:0000313" key="2">
    <source>
        <dbReference type="EMBL" id="KAG9491045.1"/>
    </source>
</evidence>
<accession>A0A8J6KGT2</accession>
<organism evidence="2 3">
    <name type="scientific">Eleutherodactylus coqui</name>
    <name type="common">Puerto Rican coqui</name>
    <dbReference type="NCBI Taxonomy" id="57060"/>
    <lineage>
        <taxon>Eukaryota</taxon>
        <taxon>Metazoa</taxon>
        <taxon>Chordata</taxon>
        <taxon>Craniata</taxon>
        <taxon>Vertebrata</taxon>
        <taxon>Euteleostomi</taxon>
        <taxon>Amphibia</taxon>
        <taxon>Batrachia</taxon>
        <taxon>Anura</taxon>
        <taxon>Neobatrachia</taxon>
        <taxon>Hyloidea</taxon>
        <taxon>Eleutherodactylidae</taxon>
        <taxon>Eleutherodactylinae</taxon>
        <taxon>Eleutherodactylus</taxon>
        <taxon>Eleutherodactylus</taxon>
    </lineage>
</organism>
<protein>
    <submittedName>
        <fullName evidence="2">Uncharacterized protein</fullName>
    </submittedName>
</protein>
<feature type="region of interest" description="Disordered" evidence="1">
    <location>
        <begin position="91"/>
        <end position="115"/>
    </location>
</feature>
<keyword evidence="3" id="KW-1185">Reference proteome</keyword>
<evidence type="ECO:0000313" key="3">
    <source>
        <dbReference type="Proteomes" id="UP000770717"/>
    </source>
</evidence>
<reference evidence="2" key="1">
    <citation type="thesis" date="2020" institute="ProQuest LLC" country="789 East Eisenhower Parkway, Ann Arbor, MI, USA">
        <title>Comparative Genomics and Chromosome Evolution.</title>
        <authorList>
            <person name="Mudd A.B."/>
        </authorList>
    </citation>
    <scope>NUCLEOTIDE SEQUENCE</scope>
    <source>
        <strain evidence="2">HN-11 Male</strain>
        <tissue evidence="2">Kidney and liver</tissue>
    </source>
</reference>
<sequence length="115" mass="13011">MISFVCARNVESETINYEVNTSVFPGANNKMYKSFDPKCFIVLKYDFKIIPPKGTGLRNPVDNLTLNLSLPKRVIPTYAPVLPWDKRIKHKRGSSHGEGRAVYRSTPLVERGDEA</sequence>
<dbReference type="Proteomes" id="UP000770717">
    <property type="component" value="Unassembled WGS sequence"/>
</dbReference>
<comment type="caution">
    <text evidence="2">The sequence shown here is derived from an EMBL/GenBank/DDBJ whole genome shotgun (WGS) entry which is preliminary data.</text>
</comment>
<evidence type="ECO:0000256" key="1">
    <source>
        <dbReference type="SAM" id="MobiDB-lite"/>
    </source>
</evidence>
<dbReference type="EMBL" id="WNTK01000002">
    <property type="protein sequence ID" value="KAG9491045.1"/>
    <property type="molecule type" value="Genomic_DNA"/>
</dbReference>